<evidence type="ECO:0000313" key="2">
    <source>
        <dbReference type="Proteomes" id="UP000261257"/>
    </source>
</evidence>
<proteinExistence type="predicted"/>
<sequence>MTSWIRGKVLTPNTVNLKITCHVGKYLSVGNSFIYQSVREDFINDYVTIDMMTGQRVQLDDLLEVNEDFVEFLQENPDIIKTLDDLEPWRWVADLSEYSSSELLEELNKCSYTQEELIQNGYAPIEESLGPLLFRNSFFLQDGMLVISLWRGGEGLIPLDVDDIKDYLKVEGW</sequence>
<dbReference type="RefSeq" id="WP_117623106.1">
    <property type="nucleotide sequence ID" value="NZ_QRQF01000049.1"/>
</dbReference>
<name>A0A3E4U011_9FIRM</name>
<accession>A0A3E4U011</accession>
<dbReference type="AlphaFoldDB" id="A0A3E4U011"/>
<dbReference type="EMBL" id="QSSQ01000034">
    <property type="protein sequence ID" value="RGL98294.1"/>
    <property type="molecule type" value="Genomic_DNA"/>
</dbReference>
<reference evidence="1 2" key="1">
    <citation type="submission" date="2018-08" db="EMBL/GenBank/DDBJ databases">
        <title>A genome reference for cultivated species of the human gut microbiota.</title>
        <authorList>
            <person name="Zou Y."/>
            <person name="Xue W."/>
            <person name="Luo G."/>
        </authorList>
    </citation>
    <scope>NUCLEOTIDE SEQUENCE [LARGE SCALE GENOMIC DNA]</scope>
    <source>
        <strain evidence="1 2">TF05-11AC</strain>
    </source>
</reference>
<comment type="caution">
    <text evidence="1">The sequence shown here is derived from an EMBL/GenBank/DDBJ whole genome shotgun (WGS) entry which is preliminary data.</text>
</comment>
<organism evidence="1 2">
    <name type="scientific">Hungatella hathewayi</name>
    <dbReference type="NCBI Taxonomy" id="154046"/>
    <lineage>
        <taxon>Bacteria</taxon>
        <taxon>Bacillati</taxon>
        <taxon>Bacillota</taxon>
        <taxon>Clostridia</taxon>
        <taxon>Lachnospirales</taxon>
        <taxon>Lachnospiraceae</taxon>
        <taxon>Hungatella</taxon>
    </lineage>
</organism>
<gene>
    <name evidence="1" type="ORF">DXC39_24230</name>
</gene>
<evidence type="ECO:0000313" key="1">
    <source>
        <dbReference type="EMBL" id="RGL98294.1"/>
    </source>
</evidence>
<protein>
    <submittedName>
        <fullName evidence="1">Uncharacterized protein</fullName>
    </submittedName>
</protein>
<dbReference type="Proteomes" id="UP000261257">
    <property type="component" value="Unassembled WGS sequence"/>
</dbReference>